<evidence type="ECO:0000313" key="3">
    <source>
        <dbReference type="Proteomes" id="UP000186303"/>
    </source>
</evidence>
<reference evidence="3" key="1">
    <citation type="journal article" date="2017" name="Nucleic Acids Res.">
        <title>Proteogenomics produces comprehensive and highly accurate protein-coding gene annotation in a complete genome assembly of Malassezia sympodialis.</title>
        <authorList>
            <person name="Zhu Y."/>
            <person name="Engstroem P.G."/>
            <person name="Tellgren-Roth C."/>
            <person name="Baudo C.D."/>
            <person name="Kennell J.C."/>
            <person name="Sun S."/>
            <person name="Billmyre R.B."/>
            <person name="Schroeder M.S."/>
            <person name="Andersson A."/>
            <person name="Holm T."/>
            <person name="Sigurgeirsson B."/>
            <person name="Wu G."/>
            <person name="Sankaranarayanan S.R."/>
            <person name="Siddharthan R."/>
            <person name="Sanyal K."/>
            <person name="Lundeberg J."/>
            <person name="Nystedt B."/>
            <person name="Boekhout T."/>
            <person name="Dawson T.L. Jr."/>
            <person name="Heitman J."/>
            <person name="Scheynius A."/>
            <person name="Lehtioe J."/>
        </authorList>
    </citation>
    <scope>NUCLEOTIDE SEQUENCE [LARGE SCALE GENOMIC DNA]</scope>
    <source>
        <strain evidence="3">ATCC 42132</strain>
    </source>
</reference>
<dbReference type="EMBL" id="LT671821">
    <property type="protein sequence ID" value="SHO75774.1"/>
    <property type="molecule type" value="Genomic_DNA"/>
</dbReference>
<dbReference type="Proteomes" id="UP000186303">
    <property type="component" value="Chromosome 1"/>
</dbReference>
<sequence length="518" mass="54317">MAPGPLALRLEQLAAAPSAGTPVWVDEASCLLEAMLRGDGDCGSSADVAIAAAKFVPAWDPAFAPHALAAWIEEPYARDPWCVAPLPSRAEELLDTLTLSLEQVSYILSAYVRPLFQPTPRVRAETGRAAPENHGAHPAWDAGEPAWASTEPRADGHVPLGCHNVLAWLVSHIRARHGAAWETLWPQLIPPVMSWLDTPSTLAKVRGACVARRLVQCVPAPLLQRTGVGAMLDDTLAHTLPAMADAAGGRMVLASVVHARLALVAARPSAERYAMLCTLFSQSVLTALSYCAPASASTMGLPPHAPAHLSALSSARLQQELAGTALAIAPAVLDRLGEAALRFWNAWMDWCVAWVDHALGACAAPFPTRGAARPLTDLVDDAVARADGAEAPEAATPDAEAWTKAAHVLLASVLSAVHAMHTFVDLALAAAPSPAPLPGAAPGLDAWAVRAVLALSKCALRLEALAIEQPHTLVALGTKLQDDIRALCARLRSASLPALTHALPRIVAGAPARLAWLV</sequence>
<dbReference type="Pfam" id="PF10521">
    <property type="entry name" value="Tti2"/>
    <property type="match status" value="1"/>
</dbReference>
<dbReference type="KEGG" id="msym:MSY001_1108"/>
<dbReference type="OrthoDB" id="6417021at2759"/>
<evidence type="ECO:0000256" key="1">
    <source>
        <dbReference type="ARBA" id="ARBA00034736"/>
    </source>
</evidence>
<dbReference type="STRING" id="1230383.M5E7A3"/>
<organism evidence="2 3">
    <name type="scientific">Malassezia sympodialis (strain ATCC 42132)</name>
    <name type="common">Atopic eczema-associated yeast</name>
    <dbReference type="NCBI Taxonomy" id="1230383"/>
    <lineage>
        <taxon>Eukaryota</taxon>
        <taxon>Fungi</taxon>
        <taxon>Dikarya</taxon>
        <taxon>Basidiomycota</taxon>
        <taxon>Ustilaginomycotina</taxon>
        <taxon>Malasseziomycetes</taxon>
        <taxon>Malasseziales</taxon>
        <taxon>Malasseziaceae</taxon>
        <taxon>Malassezia</taxon>
    </lineage>
</organism>
<dbReference type="OMA" id="CHNVLAW"/>
<name>M5E7A3_MALS4</name>
<dbReference type="VEuPathDB" id="FungiDB:MSYG_0107"/>
<comment type="similarity">
    <text evidence="1">Belongs to the TTI2 family.</text>
</comment>
<keyword evidence="3" id="KW-1185">Reference proteome</keyword>
<protein>
    <submittedName>
        <fullName evidence="2">Uncharacterized protein</fullName>
    </submittedName>
</protein>
<evidence type="ECO:0000313" key="2">
    <source>
        <dbReference type="EMBL" id="SHO75774.1"/>
    </source>
</evidence>
<dbReference type="GO" id="GO:0110078">
    <property type="term" value="C:TTT Hsp90 cochaperone complex"/>
    <property type="evidence" value="ECO:0007669"/>
    <property type="project" value="InterPro"/>
</dbReference>
<dbReference type="HOGENOM" id="CLU_525871_0_0_1"/>
<dbReference type="AlphaFoldDB" id="M5E7A3"/>
<proteinExistence type="inferred from homology"/>
<dbReference type="InterPro" id="IPR018870">
    <property type="entry name" value="Tti2"/>
</dbReference>
<accession>M5E7A3</accession>
<gene>
    <name evidence="2" type="ORF">MSYG_0107</name>
</gene>
<dbReference type="RefSeq" id="XP_018739709.1">
    <property type="nucleotide sequence ID" value="XM_018886213.1"/>
</dbReference>